<name>A0ABD1F1B4_HYPHA</name>
<proteinExistence type="predicted"/>
<gene>
    <name evidence="2" type="ORF">ABEB36_003729</name>
</gene>
<sequence>MESSSEDEGRAQTTKKRKSYGRMDDVMKKLRLSLHEISEEWQCKRLKCFENIREGSCKYIIQYFNSLKTYDAQNAYLFGLMTVSPVRTRRPRVDEDEVF</sequence>
<evidence type="ECO:0000256" key="1">
    <source>
        <dbReference type="SAM" id="MobiDB-lite"/>
    </source>
</evidence>
<organism evidence="2 3">
    <name type="scientific">Hypothenemus hampei</name>
    <name type="common">Coffee berry borer</name>
    <dbReference type="NCBI Taxonomy" id="57062"/>
    <lineage>
        <taxon>Eukaryota</taxon>
        <taxon>Metazoa</taxon>
        <taxon>Ecdysozoa</taxon>
        <taxon>Arthropoda</taxon>
        <taxon>Hexapoda</taxon>
        <taxon>Insecta</taxon>
        <taxon>Pterygota</taxon>
        <taxon>Neoptera</taxon>
        <taxon>Endopterygota</taxon>
        <taxon>Coleoptera</taxon>
        <taxon>Polyphaga</taxon>
        <taxon>Cucujiformia</taxon>
        <taxon>Curculionidae</taxon>
        <taxon>Scolytinae</taxon>
        <taxon>Hypothenemus</taxon>
    </lineage>
</organism>
<protein>
    <submittedName>
        <fullName evidence="2">Uncharacterized protein</fullName>
    </submittedName>
</protein>
<dbReference type="Proteomes" id="UP001566132">
    <property type="component" value="Unassembled WGS sequence"/>
</dbReference>
<keyword evidence="3" id="KW-1185">Reference proteome</keyword>
<dbReference type="AlphaFoldDB" id="A0ABD1F1B4"/>
<reference evidence="2 3" key="1">
    <citation type="submission" date="2024-05" db="EMBL/GenBank/DDBJ databases">
        <title>Genetic variation in Jamaican populations of the coffee berry borer (Hypothenemus hampei).</title>
        <authorList>
            <person name="Errbii M."/>
            <person name="Myrie A."/>
        </authorList>
    </citation>
    <scope>NUCLEOTIDE SEQUENCE [LARGE SCALE GENOMIC DNA]</scope>
    <source>
        <strain evidence="2">JA-Hopewell-2020-01-JO</strain>
        <tissue evidence="2">Whole body</tissue>
    </source>
</reference>
<dbReference type="EMBL" id="JBDJPC010000003">
    <property type="protein sequence ID" value="KAL1508909.1"/>
    <property type="molecule type" value="Genomic_DNA"/>
</dbReference>
<evidence type="ECO:0000313" key="2">
    <source>
        <dbReference type="EMBL" id="KAL1508909.1"/>
    </source>
</evidence>
<comment type="caution">
    <text evidence="2">The sequence shown here is derived from an EMBL/GenBank/DDBJ whole genome shotgun (WGS) entry which is preliminary data.</text>
</comment>
<accession>A0ABD1F1B4</accession>
<evidence type="ECO:0000313" key="3">
    <source>
        <dbReference type="Proteomes" id="UP001566132"/>
    </source>
</evidence>
<feature type="region of interest" description="Disordered" evidence="1">
    <location>
        <begin position="1"/>
        <end position="20"/>
    </location>
</feature>